<feature type="transmembrane region" description="Helical" evidence="2">
    <location>
        <begin position="268"/>
        <end position="292"/>
    </location>
</feature>
<evidence type="ECO:0000313" key="3">
    <source>
        <dbReference type="EMBL" id="QLH82114.1"/>
    </source>
</evidence>
<dbReference type="KEGG" id="hpel:HZS54_11095"/>
<feature type="transmembrane region" description="Helical" evidence="2">
    <location>
        <begin position="242"/>
        <end position="262"/>
    </location>
</feature>
<feature type="transmembrane region" description="Helical" evidence="2">
    <location>
        <begin position="364"/>
        <end position="383"/>
    </location>
</feature>
<keyword evidence="2" id="KW-1133">Transmembrane helix</keyword>
<feature type="region of interest" description="Disordered" evidence="1">
    <location>
        <begin position="402"/>
        <end position="428"/>
    </location>
</feature>
<feature type="compositionally biased region" description="Basic and acidic residues" evidence="1">
    <location>
        <begin position="105"/>
        <end position="119"/>
    </location>
</feature>
<dbReference type="EMBL" id="CP058909">
    <property type="protein sequence ID" value="QLH82114.1"/>
    <property type="molecule type" value="Genomic_DNA"/>
</dbReference>
<name>A0A7D5TU89_9EURY</name>
<dbReference type="AlphaFoldDB" id="A0A7D5TU89"/>
<keyword evidence="4" id="KW-1185">Reference proteome</keyword>
<proteinExistence type="predicted"/>
<evidence type="ECO:0000256" key="2">
    <source>
        <dbReference type="SAM" id="Phobius"/>
    </source>
</evidence>
<feature type="transmembrane region" description="Helical" evidence="2">
    <location>
        <begin position="326"/>
        <end position="343"/>
    </location>
</feature>
<keyword evidence="2" id="KW-0812">Transmembrane</keyword>
<gene>
    <name evidence="3" type="ORF">HZS54_11095</name>
</gene>
<feature type="compositionally biased region" description="Basic and acidic residues" evidence="1">
    <location>
        <begin position="170"/>
        <end position="181"/>
    </location>
</feature>
<keyword evidence="2" id="KW-0472">Membrane</keyword>
<feature type="transmembrane region" description="Helical" evidence="2">
    <location>
        <begin position="299"/>
        <end position="320"/>
    </location>
</feature>
<sequence length="428" mass="46523">MIESLSGVLPDVATVPRVFLQSGDSGSLVVIITGILGAIAVLLRAASTHFDPSWDDDEDETEVEIATGEGHGGGGGHHSSLEETVTAEVTADPGAGDIKVSRGPVSDDHGRGQKVESVNKRSATQCSHCGAVNRDSNGLCWNCGSNPDAAIKEDALSTINDRLRKSAADDSYAVRKGEEPRPYPVDTAATPQENDEFEDDKGTTEEDIRKKEAPPIWRVWTGAFLGWLQKWQMLINVHARSMLLVTLVAAVVWGSTLIYGAARFGVSGFISLLGASLIAVLSASIAALFFLVPGKRKTIGLAYPFSLNVVLLPPLIIAYYEPFLTFVWDYSSYTAIWILDNLLHYYNINSYLRQNYTMTKQGYIIMWFAISYPLGWLLGSSIYTSKTHGPSLISALRQPFTGKDDTFDSPPEDFDTDTNSGDKAGTED</sequence>
<dbReference type="GeneID" id="56083142"/>
<dbReference type="RefSeq" id="WP_179922582.1">
    <property type="nucleotide sequence ID" value="NZ_CP058909.1"/>
</dbReference>
<feature type="transmembrane region" description="Helical" evidence="2">
    <location>
        <begin position="25"/>
        <end position="43"/>
    </location>
</feature>
<feature type="region of interest" description="Disordered" evidence="1">
    <location>
        <begin position="92"/>
        <end position="119"/>
    </location>
</feature>
<reference evidence="3 4" key="1">
    <citation type="submission" date="2020-07" db="EMBL/GenBank/DDBJ databases">
        <title>Halosimplex litoreum sp. nov. and Halosimplex rubrum sp. nov., isolated from different salt environments.</title>
        <authorList>
            <person name="Cui H."/>
        </authorList>
    </citation>
    <scope>NUCLEOTIDE SEQUENCE [LARGE SCALE GENOMIC DNA]</scope>
    <source>
        <strain evidence="3 4">R2</strain>
    </source>
</reference>
<protein>
    <submittedName>
        <fullName evidence="3">Uncharacterized protein</fullName>
    </submittedName>
</protein>
<accession>A0A7D5TU89</accession>
<evidence type="ECO:0000313" key="4">
    <source>
        <dbReference type="Proteomes" id="UP000509346"/>
    </source>
</evidence>
<feature type="region of interest" description="Disordered" evidence="1">
    <location>
        <begin position="170"/>
        <end position="208"/>
    </location>
</feature>
<evidence type="ECO:0000256" key="1">
    <source>
        <dbReference type="SAM" id="MobiDB-lite"/>
    </source>
</evidence>
<dbReference type="Proteomes" id="UP000509346">
    <property type="component" value="Chromosome"/>
</dbReference>
<organism evidence="3 4">
    <name type="scientific">Halosimplex pelagicum</name>
    <dbReference type="NCBI Taxonomy" id="869886"/>
    <lineage>
        <taxon>Archaea</taxon>
        <taxon>Methanobacteriati</taxon>
        <taxon>Methanobacteriota</taxon>
        <taxon>Stenosarchaea group</taxon>
        <taxon>Halobacteria</taxon>
        <taxon>Halobacteriales</taxon>
        <taxon>Haloarculaceae</taxon>
        <taxon>Halosimplex</taxon>
    </lineage>
</organism>
<dbReference type="OrthoDB" id="156475at2157"/>